<proteinExistence type="predicted"/>
<feature type="signal peptide" evidence="3">
    <location>
        <begin position="1"/>
        <end position="20"/>
    </location>
</feature>
<dbReference type="EMBL" id="CAJNNV010001225">
    <property type="protein sequence ID" value="CAE8584563.1"/>
    <property type="molecule type" value="Genomic_DNA"/>
</dbReference>
<keyword evidence="5" id="KW-1185">Reference proteome</keyword>
<evidence type="ECO:0000313" key="5">
    <source>
        <dbReference type="Proteomes" id="UP000654075"/>
    </source>
</evidence>
<protein>
    <submittedName>
        <fullName evidence="4">Uncharacterized protein</fullName>
    </submittedName>
</protein>
<keyword evidence="2" id="KW-1133">Transmembrane helix</keyword>
<evidence type="ECO:0000256" key="3">
    <source>
        <dbReference type="SAM" id="SignalP"/>
    </source>
</evidence>
<accession>A0A813DCP0</accession>
<comment type="caution">
    <text evidence="4">The sequence shown here is derived from an EMBL/GenBank/DDBJ whole genome shotgun (WGS) entry which is preliminary data.</text>
</comment>
<feature type="region of interest" description="Disordered" evidence="1">
    <location>
        <begin position="130"/>
        <end position="153"/>
    </location>
</feature>
<keyword evidence="2" id="KW-0812">Transmembrane</keyword>
<dbReference type="Proteomes" id="UP000654075">
    <property type="component" value="Unassembled WGS sequence"/>
</dbReference>
<feature type="transmembrane region" description="Helical" evidence="2">
    <location>
        <begin position="69"/>
        <end position="88"/>
    </location>
</feature>
<sequence length="199" mass="20855">MARHTATLLVSACAAAAAGGLVFVQPSLPKGSFSPAQASRSLQEQATFAGIEDAAAYEGNDAFGVSKGLLLGLALGLVMGLATAVAPVRAAEAAKPVEAPTSCDVRKGCTREQQLAWGKMMAQKYNNYEKGTPPSGKNFTTTDVPGGQQKVDPVGLTGGYAGKGLEERLKPFIVDNKAVWKGNVWDNPLWQPGPYTKFK</sequence>
<name>A0A813DCP0_POLGL</name>
<evidence type="ECO:0000256" key="1">
    <source>
        <dbReference type="SAM" id="MobiDB-lite"/>
    </source>
</evidence>
<dbReference type="AlphaFoldDB" id="A0A813DCP0"/>
<keyword evidence="3" id="KW-0732">Signal</keyword>
<evidence type="ECO:0000256" key="2">
    <source>
        <dbReference type="SAM" id="Phobius"/>
    </source>
</evidence>
<gene>
    <name evidence="4" type="ORF">PGLA1383_LOCUS3492</name>
</gene>
<keyword evidence="2" id="KW-0472">Membrane</keyword>
<reference evidence="4" key="1">
    <citation type="submission" date="2021-02" db="EMBL/GenBank/DDBJ databases">
        <authorList>
            <person name="Dougan E. K."/>
            <person name="Rhodes N."/>
            <person name="Thang M."/>
            <person name="Chan C."/>
        </authorList>
    </citation>
    <scope>NUCLEOTIDE SEQUENCE</scope>
</reference>
<feature type="chain" id="PRO_5032471727" evidence="3">
    <location>
        <begin position="21"/>
        <end position="199"/>
    </location>
</feature>
<evidence type="ECO:0000313" key="4">
    <source>
        <dbReference type="EMBL" id="CAE8584563.1"/>
    </source>
</evidence>
<organism evidence="4 5">
    <name type="scientific">Polarella glacialis</name>
    <name type="common">Dinoflagellate</name>
    <dbReference type="NCBI Taxonomy" id="89957"/>
    <lineage>
        <taxon>Eukaryota</taxon>
        <taxon>Sar</taxon>
        <taxon>Alveolata</taxon>
        <taxon>Dinophyceae</taxon>
        <taxon>Suessiales</taxon>
        <taxon>Suessiaceae</taxon>
        <taxon>Polarella</taxon>
    </lineage>
</organism>